<keyword evidence="3" id="KW-1185">Reference proteome</keyword>
<comment type="caution">
    <text evidence="2">The sequence shown here is derived from an EMBL/GenBank/DDBJ whole genome shotgun (WGS) entry which is preliminary data.</text>
</comment>
<organism evidence="2 3">
    <name type="scientific">Parnassius apollo</name>
    <name type="common">Apollo butterfly</name>
    <name type="synonym">Papilio apollo</name>
    <dbReference type="NCBI Taxonomy" id="110799"/>
    <lineage>
        <taxon>Eukaryota</taxon>
        <taxon>Metazoa</taxon>
        <taxon>Ecdysozoa</taxon>
        <taxon>Arthropoda</taxon>
        <taxon>Hexapoda</taxon>
        <taxon>Insecta</taxon>
        <taxon>Pterygota</taxon>
        <taxon>Neoptera</taxon>
        <taxon>Endopterygota</taxon>
        <taxon>Lepidoptera</taxon>
        <taxon>Glossata</taxon>
        <taxon>Ditrysia</taxon>
        <taxon>Papilionoidea</taxon>
        <taxon>Papilionidae</taxon>
        <taxon>Parnassiinae</taxon>
        <taxon>Parnassini</taxon>
        <taxon>Parnassius</taxon>
        <taxon>Parnassius</taxon>
    </lineage>
</organism>
<evidence type="ECO:0000313" key="3">
    <source>
        <dbReference type="Proteomes" id="UP000691718"/>
    </source>
</evidence>
<sequence length="146" mass="16785">MEQFARSSNIEIQCLPENKEENILNTVVQIGKVINCNINEIDISQYIRISKLNPQSTRTRSVLVRFNNQRIRDSFIASASKYNKEGKSKLNTSVLGIACDPPKTIFVAEYLRANDKELYAAARARAKELGFRFVWVKNEKIFVRKT</sequence>
<dbReference type="Pfam" id="PF25298">
    <property type="entry name" value="Baculo_FP_2nd"/>
    <property type="match status" value="1"/>
</dbReference>
<dbReference type="Proteomes" id="UP000691718">
    <property type="component" value="Unassembled WGS sequence"/>
</dbReference>
<dbReference type="InterPro" id="IPR057251">
    <property type="entry name" value="FP_C"/>
</dbReference>
<evidence type="ECO:0000259" key="1">
    <source>
        <dbReference type="Pfam" id="PF25298"/>
    </source>
</evidence>
<feature type="domain" description="FP protein C-terminal" evidence="1">
    <location>
        <begin position="115"/>
        <end position="146"/>
    </location>
</feature>
<accession>A0A8S3W6T0</accession>
<name>A0A8S3W6T0_PARAO</name>
<dbReference type="EMBL" id="CAJQZP010000184">
    <property type="protein sequence ID" value="CAG4944331.1"/>
    <property type="molecule type" value="Genomic_DNA"/>
</dbReference>
<gene>
    <name evidence="2" type="ORF">PAPOLLO_LOCUS2843</name>
</gene>
<protein>
    <submittedName>
        <fullName evidence="2">(apollo) hypothetical protein</fullName>
    </submittedName>
</protein>
<evidence type="ECO:0000313" key="2">
    <source>
        <dbReference type="EMBL" id="CAG4944331.1"/>
    </source>
</evidence>
<dbReference type="AlphaFoldDB" id="A0A8S3W6T0"/>
<reference evidence="2" key="1">
    <citation type="submission" date="2021-04" db="EMBL/GenBank/DDBJ databases">
        <authorList>
            <person name="Tunstrom K."/>
        </authorList>
    </citation>
    <scope>NUCLEOTIDE SEQUENCE</scope>
</reference>
<dbReference type="OrthoDB" id="6925420at2759"/>
<proteinExistence type="predicted"/>